<dbReference type="SUPFAM" id="SSF52540">
    <property type="entry name" value="P-loop containing nucleoside triphosphate hydrolases"/>
    <property type="match status" value="1"/>
</dbReference>
<dbReference type="PANTHER" id="PTHR10344">
    <property type="entry name" value="THYMIDYLATE KINASE"/>
    <property type="match status" value="1"/>
</dbReference>
<keyword evidence="3" id="KW-0808">Transferase</keyword>
<keyword evidence="7" id="KW-0067">ATP-binding</keyword>
<feature type="domain" description="Thymidylate kinase-like" evidence="8">
    <location>
        <begin position="34"/>
        <end position="114"/>
    </location>
</feature>
<dbReference type="GO" id="GO:0005524">
    <property type="term" value="F:ATP binding"/>
    <property type="evidence" value="ECO:0007669"/>
    <property type="project" value="UniProtKB-KW"/>
</dbReference>
<comment type="similarity">
    <text evidence="1">Belongs to the thymidylate kinase family.</text>
</comment>
<dbReference type="GO" id="GO:0004798">
    <property type="term" value="F:dTMP kinase activity"/>
    <property type="evidence" value="ECO:0007669"/>
    <property type="project" value="UniProtKB-EC"/>
</dbReference>
<keyword evidence="4" id="KW-0545">Nucleotide biosynthesis</keyword>
<reference evidence="9" key="1">
    <citation type="submission" date="2021-06" db="EMBL/GenBank/DDBJ databases">
        <authorList>
            <person name="Kallberg Y."/>
            <person name="Tangrot J."/>
            <person name="Rosling A."/>
        </authorList>
    </citation>
    <scope>NUCLEOTIDE SEQUENCE</scope>
    <source>
        <strain evidence="9">IN212</strain>
    </source>
</reference>
<sequence>MEEAKGFEPPNTCVLVVFKTTAFKPLGHASYNQELASAFLTAFVSLNEEIIKPNLQQNKIIIIDRYFDSTLVYQGATNETDFNKIFGMTPQRDILRPDLTFILDLDPQAAQKRL</sequence>
<dbReference type="GO" id="GO:0006233">
    <property type="term" value="P:dTDP biosynthetic process"/>
    <property type="evidence" value="ECO:0007669"/>
    <property type="project" value="InterPro"/>
</dbReference>
<dbReference type="InterPro" id="IPR027417">
    <property type="entry name" value="P-loop_NTPase"/>
</dbReference>
<evidence type="ECO:0000256" key="1">
    <source>
        <dbReference type="ARBA" id="ARBA00009776"/>
    </source>
</evidence>
<dbReference type="InterPro" id="IPR018095">
    <property type="entry name" value="Thymidylate_kin_CS"/>
</dbReference>
<gene>
    <name evidence="9" type="ORF">RFULGI_LOCUS12142</name>
</gene>
<keyword evidence="5" id="KW-0547">Nucleotide-binding</keyword>
<dbReference type="AlphaFoldDB" id="A0A9N9ICI1"/>
<evidence type="ECO:0000256" key="2">
    <source>
        <dbReference type="ARBA" id="ARBA00012980"/>
    </source>
</evidence>
<name>A0A9N9ICI1_9GLOM</name>
<dbReference type="PROSITE" id="PS01331">
    <property type="entry name" value="THYMIDYLATE_KINASE"/>
    <property type="match status" value="1"/>
</dbReference>
<dbReference type="GO" id="GO:0005737">
    <property type="term" value="C:cytoplasm"/>
    <property type="evidence" value="ECO:0007669"/>
    <property type="project" value="TreeGrafter"/>
</dbReference>
<evidence type="ECO:0000256" key="7">
    <source>
        <dbReference type="ARBA" id="ARBA00022840"/>
    </source>
</evidence>
<keyword evidence="10" id="KW-1185">Reference proteome</keyword>
<dbReference type="PANTHER" id="PTHR10344:SF4">
    <property type="entry name" value="UMP-CMP KINASE 2, MITOCHONDRIAL"/>
    <property type="match status" value="1"/>
</dbReference>
<dbReference type="InterPro" id="IPR039430">
    <property type="entry name" value="Thymidylate_kin-like_dom"/>
</dbReference>
<organism evidence="9 10">
    <name type="scientific">Racocetra fulgida</name>
    <dbReference type="NCBI Taxonomy" id="60492"/>
    <lineage>
        <taxon>Eukaryota</taxon>
        <taxon>Fungi</taxon>
        <taxon>Fungi incertae sedis</taxon>
        <taxon>Mucoromycota</taxon>
        <taxon>Glomeromycotina</taxon>
        <taxon>Glomeromycetes</taxon>
        <taxon>Diversisporales</taxon>
        <taxon>Gigasporaceae</taxon>
        <taxon>Racocetra</taxon>
    </lineage>
</organism>
<evidence type="ECO:0000256" key="6">
    <source>
        <dbReference type="ARBA" id="ARBA00022777"/>
    </source>
</evidence>
<keyword evidence="6" id="KW-0418">Kinase</keyword>
<dbReference type="GO" id="GO:0006235">
    <property type="term" value="P:dTTP biosynthetic process"/>
    <property type="evidence" value="ECO:0007669"/>
    <property type="project" value="TreeGrafter"/>
</dbReference>
<dbReference type="Proteomes" id="UP000789396">
    <property type="component" value="Unassembled WGS sequence"/>
</dbReference>
<dbReference type="EC" id="2.7.4.9" evidence="2"/>
<evidence type="ECO:0000259" key="8">
    <source>
        <dbReference type="Pfam" id="PF02223"/>
    </source>
</evidence>
<accession>A0A9N9ICI1</accession>
<protein>
    <recommendedName>
        <fullName evidence="2">dTMP kinase</fullName>
        <ecNumber evidence="2">2.7.4.9</ecNumber>
    </recommendedName>
</protein>
<comment type="caution">
    <text evidence="9">The sequence shown here is derived from an EMBL/GenBank/DDBJ whole genome shotgun (WGS) entry which is preliminary data.</text>
</comment>
<dbReference type="OrthoDB" id="2428199at2759"/>
<evidence type="ECO:0000256" key="4">
    <source>
        <dbReference type="ARBA" id="ARBA00022727"/>
    </source>
</evidence>
<dbReference type="EMBL" id="CAJVPZ010028343">
    <property type="protein sequence ID" value="CAG8731122.1"/>
    <property type="molecule type" value="Genomic_DNA"/>
</dbReference>
<evidence type="ECO:0000313" key="9">
    <source>
        <dbReference type="EMBL" id="CAG8731122.1"/>
    </source>
</evidence>
<dbReference type="GO" id="GO:0006227">
    <property type="term" value="P:dUDP biosynthetic process"/>
    <property type="evidence" value="ECO:0007669"/>
    <property type="project" value="TreeGrafter"/>
</dbReference>
<evidence type="ECO:0000313" key="10">
    <source>
        <dbReference type="Proteomes" id="UP000789396"/>
    </source>
</evidence>
<proteinExistence type="inferred from homology"/>
<dbReference type="Pfam" id="PF02223">
    <property type="entry name" value="Thymidylate_kin"/>
    <property type="match status" value="1"/>
</dbReference>
<evidence type="ECO:0000256" key="3">
    <source>
        <dbReference type="ARBA" id="ARBA00022679"/>
    </source>
</evidence>
<evidence type="ECO:0000256" key="5">
    <source>
        <dbReference type="ARBA" id="ARBA00022741"/>
    </source>
</evidence>
<dbReference type="Gene3D" id="3.40.50.300">
    <property type="entry name" value="P-loop containing nucleotide triphosphate hydrolases"/>
    <property type="match status" value="1"/>
</dbReference>